<dbReference type="PANTHER" id="PTHR32518:SF3">
    <property type="entry name" value="4-ALPHA-GLUCANOTRANSFERASE"/>
    <property type="match status" value="1"/>
</dbReference>
<evidence type="ECO:0000256" key="10">
    <source>
        <dbReference type="ARBA" id="ARBA00031423"/>
    </source>
</evidence>
<dbReference type="GO" id="GO:0005737">
    <property type="term" value="C:cytoplasm"/>
    <property type="evidence" value="ECO:0007669"/>
    <property type="project" value="UniProtKB-SubCell"/>
</dbReference>
<dbReference type="GO" id="GO:0004134">
    <property type="term" value="F:4-alpha-glucanotransferase activity"/>
    <property type="evidence" value="ECO:0007669"/>
    <property type="project" value="UniProtKB-EC"/>
</dbReference>
<gene>
    <name evidence="12" type="ORF">JFL75_05100</name>
</gene>
<dbReference type="EC" id="2.4.1.25" evidence="4"/>
<dbReference type="RefSeq" id="WP_215627603.1">
    <property type="nucleotide sequence ID" value="NZ_CP067089.2"/>
</dbReference>
<evidence type="ECO:0000256" key="7">
    <source>
        <dbReference type="ARBA" id="ARBA00022676"/>
    </source>
</evidence>
<evidence type="ECO:0000256" key="5">
    <source>
        <dbReference type="ARBA" id="ARBA00020295"/>
    </source>
</evidence>
<keyword evidence="6" id="KW-0963">Cytoplasm</keyword>
<accession>A0A7T7XPX9</accession>
<evidence type="ECO:0000313" key="12">
    <source>
        <dbReference type="EMBL" id="QQO10299.1"/>
    </source>
</evidence>
<keyword evidence="13" id="KW-1185">Reference proteome</keyword>
<evidence type="ECO:0000256" key="6">
    <source>
        <dbReference type="ARBA" id="ARBA00022490"/>
    </source>
</evidence>
<reference evidence="12" key="1">
    <citation type="submission" date="2021-01" db="EMBL/GenBank/DDBJ databases">
        <title>Description of Breznakiella homolactica.</title>
        <authorList>
            <person name="Song Y."/>
            <person name="Brune A."/>
        </authorList>
    </citation>
    <scope>NUCLEOTIDE SEQUENCE</scope>
    <source>
        <strain evidence="12">RmG30</strain>
    </source>
</reference>
<dbReference type="PANTHER" id="PTHR32518">
    <property type="match status" value="1"/>
</dbReference>
<dbReference type="AlphaFoldDB" id="A0A7T7XPX9"/>
<dbReference type="KEGG" id="bhc:JFL75_05100"/>
<comment type="catalytic activity">
    <reaction evidence="1">
        <text>Transfers a segment of a (1-&gt;4)-alpha-D-glucan to a new position in an acceptor, which may be glucose or a (1-&gt;4)-alpha-D-glucan.</text>
        <dbReference type="EC" id="2.4.1.25"/>
    </reaction>
</comment>
<dbReference type="Proteomes" id="UP000595917">
    <property type="component" value="Chromosome"/>
</dbReference>
<sequence length="673" mass="76843">MSVTLAQQRLCGVAVPVGALRSEDSIGVGEYPDLAELGSLCVSAGIRLIQLLPVNDTGYESSPYSALTAFALHPLYIRISDIPGAKEFRKELAALGKKYEQEARFPYREILRDKLALLRKIYSLNIEEIKAQSKKGGALDAWIDANPWVTEYAVYRRLKEHNQEKSWKEWDEYSEVTADTVQTLWNNPKLREDHLFWIWIQEAADSQFRKAAGELSEMGILLKGDLPILMNDDSADVWAQGKFFQKGLSAGAPPDMYSPEGQNWGFPIYDWYAQSKDNYGWWKRRLKQAGKYYGAYRIDHVLGFFRIWASSDKDKSAALGRYIPYIPINPNDFDDLGFTAERVRWLSEPHVPTAEVYEALSGITDSGGQKDEFRIAAEAESVFTKALTRIGDEDLWLFNPSIRGEKDITALELHPAAEAYLYKAWANRLFLEYEKDSYFPVWYFRESRAYQSLSGEERQRLEELLEKRRVNSESIWEEQGRRLLSVLSASSEMLPCAEDLGAVPACVPKVLTQLKILGLRVLRWYRDWDLEGQPYIPFYGYPELSVATPAVHDSSTVREWWEREADRDVLRTFINAPSLPDTYDPGAAAVILGKVAGARSRFRVFQIQDLLHLSSRWYAPNPAAERINVPGTTNDFNWTYRLPAAMSEIRGDTDLMAALRELSSAEPEQRKDL</sequence>
<keyword evidence="8" id="KW-0808">Transferase</keyword>
<protein>
    <recommendedName>
        <fullName evidence="5">4-alpha-glucanotransferase</fullName>
        <ecNumber evidence="4">2.4.1.25</ecNumber>
    </recommendedName>
    <alternativeName>
        <fullName evidence="10">Amylomaltase</fullName>
    </alternativeName>
    <alternativeName>
        <fullName evidence="11">Disproportionating enzyme</fullName>
    </alternativeName>
</protein>
<dbReference type="InterPro" id="IPR017853">
    <property type="entry name" value="GH"/>
</dbReference>
<organism evidence="12 13">
    <name type="scientific">Breznakiella homolactica</name>
    <dbReference type="NCBI Taxonomy" id="2798577"/>
    <lineage>
        <taxon>Bacteria</taxon>
        <taxon>Pseudomonadati</taxon>
        <taxon>Spirochaetota</taxon>
        <taxon>Spirochaetia</taxon>
        <taxon>Spirochaetales</taxon>
        <taxon>Breznakiellaceae</taxon>
        <taxon>Breznakiella</taxon>
    </lineage>
</organism>
<keyword evidence="9" id="KW-0119">Carbohydrate metabolism</keyword>
<proteinExistence type="inferred from homology"/>
<dbReference type="Pfam" id="PF02446">
    <property type="entry name" value="Glyco_hydro_77"/>
    <property type="match status" value="1"/>
</dbReference>
<evidence type="ECO:0000256" key="1">
    <source>
        <dbReference type="ARBA" id="ARBA00000439"/>
    </source>
</evidence>
<name>A0A7T7XPX9_9SPIR</name>
<evidence type="ECO:0000256" key="11">
    <source>
        <dbReference type="ARBA" id="ARBA00031501"/>
    </source>
</evidence>
<evidence type="ECO:0000256" key="9">
    <source>
        <dbReference type="ARBA" id="ARBA00023277"/>
    </source>
</evidence>
<comment type="similarity">
    <text evidence="3">Belongs to the disproportionating enzyme family.</text>
</comment>
<evidence type="ECO:0000256" key="8">
    <source>
        <dbReference type="ARBA" id="ARBA00022679"/>
    </source>
</evidence>
<evidence type="ECO:0000256" key="3">
    <source>
        <dbReference type="ARBA" id="ARBA00005684"/>
    </source>
</evidence>
<evidence type="ECO:0000256" key="2">
    <source>
        <dbReference type="ARBA" id="ARBA00004496"/>
    </source>
</evidence>
<dbReference type="EMBL" id="CP067089">
    <property type="protein sequence ID" value="QQO10299.1"/>
    <property type="molecule type" value="Genomic_DNA"/>
</dbReference>
<dbReference type="Gene3D" id="3.20.20.80">
    <property type="entry name" value="Glycosidases"/>
    <property type="match status" value="2"/>
</dbReference>
<dbReference type="GO" id="GO:0005975">
    <property type="term" value="P:carbohydrate metabolic process"/>
    <property type="evidence" value="ECO:0007669"/>
    <property type="project" value="InterPro"/>
</dbReference>
<evidence type="ECO:0000256" key="4">
    <source>
        <dbReference type="ARBA" id="ARBA00012560"/>
    </source>
</evidence>
<dbReference type="SUPFAM" id="SSF51445">
    <property type="entry name" value="(Trans)glycosidases"/>
    <property type="match status" value="1"/>
</dbReference>
<evidence type="ECO:0000313" key="13">
    <source>
        <dbReference type="Proteomes" id="UP000595917"/>
    </source>
</evidence>
<comment type="subcellular location">
    <subcellularLocation>
        <location evidence="2">Cytoplasm</location>
    </subcellularLocation>
</comment>
<dbReference type="InterPro" id="IPR003385">
    <property type="entry name" value="Glyco_hydro_77"/>
</dbReference>
<keyword evidence="7" id="KW-0328">Glycosyltransferase</keyword>